<evidence type="ECO:0000313" key="3">
    <source>
        <dbReference type="EMBL" id="KAF2034389.1"/>
    </source>
</evidence>
<feature type="compositionally biased region" description="Basic and acidic residues" evidence="1">
    <location>
        <begin position="567"/>
        <end position="588"/>
    </location>
</feature>
<protein>
    <recommendedName>
        <fullName evidence="2">Rrn9 domain-containing protein</fullName>
    </recommendedName>
</protein>
<keyword evidence="4" id="KW-1185">Reference proteome</keyword>
<feature type="domain" description="Rrn9" evidence="2">
    <location>
        <begin position="104"/>
        <end position="183"/>
    </location>
</feature>
<dbReference type="EMBL" id="ML978161">
    <property type="protein sequence ID" value="KAF2034389.1"/>
    <property type="molecule type" value="Genomic_DNA"/>
</dbReference>
<dbReference type="AlphaFoldDB" id="A0A9P4HIV9"/>
<dbReference type="Proteomes" id="UP000799777">
    <property type="component" value="Unassembled WGS sequence"/>
</dbReference>
<feature type="compositionally biased region" description="Polar residues" evidence="1">
    <location>
        <begin position="404"/>
        <end position="414"/>
    </location>
</feature>
<evidence type="ECO:0000256" key="1">
    <source>
        <dbReference type="SAM" id="MobiDB-lite"/>
    </source>
</evidence>
<feature type="compositionally biased region" description="Polar residues" evidence="1">
    <location>
        <begin position="45"/>
        <end position="56"/>
    </location>
</feature>
<dbReference type="InterPro" id="IPR019622">
    <property type="entry name" value="Rrn9_dom"/>
</dbReference>
<organism evidence="3 4">
    <name type="scientific">Setomelanomma holmii</name>
    <dbReference type="NCBI Taxonomy" id="210430"/>
    <lineage>
        <taxon>Eukaryota</taxon>
        <taxon>Fungi</taxon>
        <taxon>Dikarya</taxon>
        <taxon>Ascomycota</taxon>
        <taxon>Pezizomycotina</taxon>
        <taxon>Dothideomycetes</taxon>
        <taxon>Pleosporomycetidae</taxon>
        <taxon>Pleosporales</taxon>
        <taxon>Pleosporineae</taxon>
        <taxon>Phaeosphaeriaceae</taxon>
        <taxon>Setomelanomma</taxon>
    </lineage>
</organism>
<feature type="region of interest" description="Disordered" evidence="1">
    <location>
        <begin position="353"/>
        <end position="418"/>
    </location>
</feature>
<dbReference type="OrthoDB" id="5412288at2759"/>
<feature type="compositionally biased region" description="Basic and acidic residues" evidence="1">
    <location>
        <begin position="273"/>
        <end position="295"/>
    </location>
</feature>
<dbReference type="Pfam" id="PF10680">
    <property type="entry name" value="RRN9"/>
    <property type="match status" value="1"/>
</dbReference>
<name>A0A9P4HIV9_9PLEO</name>
<gene>
    <name evidence="3" type="ORF">EK21DRAFT_56333</name>
</gene>
<feature type="region of interest" description="Disordered" evidence="1">
    <location>
        <begin position="565"/>
        <end position="601"/>
    </location>
</feature>
<feature type="region of interest" description="Disordered" evidence="1">
    <location>
        <begin position="185"/>
        <end position="210"/>
    </location>
</feature>
<feature type="region of interest" description="Disordered" evidence="1">
    <location>
        <begin position="231"/>
        <end position="306"/>
    </location>
</feature>
<proteinExistence type="predicted"/>
<feature type="region of interest" description="Disordered" evidence="1">
    <location>
        <begin position="1"/>
        <end position="87"/>
    </location>
</feature>
<feature type="compositionally biased region" description="Basic residues" evidence="1">
    <location>
        <begin position="247"/>
        <end position="265"/>
    </location>
</feature>
<reference evidence="3" key="1">
    <citation type="journal article" date="2020" name="Stud. Mycol.">
        <title>101 Dothideomycetes genomes: a test case for predicting lifestyles and emergence of pathogens.</title>
        <authorList>
            <person name="Haridas S."/>
            <person name="Albert R."/>
            <person name="Binder M."/>
            <person name="Bloem J."/>
            <person name="Labutti K."/>
            <person name="Salamov A."/>
            <person name="Andreopoulos B."/>
            <person name="Baker S."/>
            <person name="Barry K."/>
            <person name="Bills G."/>
            <person name="Bluhm B."/>
            <person name="Cannon C."/>
            <person name="Castanera R."/>
            <person name="Culley D."/>
            <person name="Daum C."/>
            <person name="Ezra D."/>
            <person name="Gonzalez J."/>
            <person name="Henrissat B."/>
            <person name="Kuo A."/>
            <person name="Liang C."/>
            <person name="Lipzen A."/>
            <person name="Lutzoni F."/>
            <person name="Magnuson J."/>
            <person name="Mondo S."/>
            <person name="Nolan M."/>
            <person name="Ohm R."/>
            <person name="Pangilinan J."/>
            <person name="Park H.-J."/>
            <person name="Ramirez L."/>
            <person name="Alfaro M."/>
            <person name="Sun H."/>
            <person name="Tritt A."/>
            <person name="Yoshinaga Y."/>
            <person name="Zwiers L.-H."/>
            <person name="Turgeon B."/>
            <person name="Goodwin S."/>
            <person name="Spatafora J."/>
            <person name="Crous P."/>
            <person name="Grigoriev I."/>
        </authorList>
    </citation>
    <scope>NUCLEOTIDE SEQUENCE</scope>
    <source>
        <strain evidence="3">CBS 110217</strain>
    </source>
</reference>
<evidence type="ECO:0000259" key="2">
    <source>
        <dbReference type="Pfam" id="PF10680"/>
    </source>
</evidence>
<sequence>MSLFGGDSAPPSPSSHETESEEFPSLSPQSSPFVEAIPSPPRAQHPNNLQYGTDSGANDDFLITSESVSENSPEPVPSRPNRFQGGASKWKAYTADDRQIAASLEQIQNGDLAAHLYNAHALKRRVRQPAEALADLRDWQSKERWLKRGADLEHTDASGQTQTNLVPTKEWTAWPLQPSNIPTPYLESERKGYGNERNGWTIGGSNAQDTGEELREELLATFLRMAKDRWNGRQSPDLGTEEEYRAARSRSRSRSKSVRSLRTKRSASAPDVNMKDGDDHTTDDAETHDEEEKFGHIISKKRGRKPQIENLARPTFLADEARALRTLQPTITSVMSKLDDLALAVRRTRVNHFGRGANGGISSQSEFTSDAESNPLDSDLDTDSDFSPDASVEAPLPAKRSRSESTAGARSSSVSRDETGRAGIMDWSEVLGLAAVKGWDDKVITRTAQRCAALFGESMSFMPLSQECANKPVVEPVQYTPATIPAPTLLRSTPSKRPLFRAGTLRCPHLGCYGHDKDFEAPYRVVQHCMRVHGYDPRTNDSDNEDRAVGGVHMDGFLQPIAAQRGWLERGRSRAGSERKKQKLDRGTGDSAAGPVTIGSD</sequence>
<feature type="compositionally biased region" description="Polar residues" evidence="1">
    <location>
        <begin position="360"/>
        <end position="372"/>
    </location>
</feature>
<comment type="caution">
    <text evidence="3">The sequence shown here is derived from an EMBL/GenBank/DDBJ whole genome shotgun (WGS) entry which is preliminary data.</text>
</comment>
<accession>A0A9P4HIV9</accession>
<evidence type="ECO:0000313" key="4">
    <source>
        <dbReference type="Proteomes" id="UP000799777"/>
    </source>
</evidence>